<feature type="chain" id="PRO_5032622985" evidence="1">
    <location>
        <begin position="21"/>
        <end position="611"/>
    </location>
</feature>
<feature type="signal peptide" evidence="1">
    <location>
        <begin position="1"/>
        <end position="20"/>
    </location>
</feature>
<name>A0A835YMZ0_9STRA</name>
<protein>
    <submittedName>
        <fullName evidence="2">Uncharacterized protein</fullName>
    </submittedName>
</protein>
<evidence type="ECO:0000313" key="3">
    <source>
        <dbReference type="Proteomes" id="UP000664859"/>
    </source>
</evidence>
<dbReference type="OrthoDB" id="49539at2759"/>
<evidence type="ECO:0000313" key="2">
    <source>
        <dbReference type="EMBL" id="KAG5177463.1"/>
    </source>
</evidence>
<accession>A0A835YMZ0</accession>
<dbReference type="Proteomes" id="UP000664859">
    <property type="component" value="Unassembled WGS sequence"/>
</dbReference>
<reference evidence="2" key="1">
    <citation type="submission" date="2021-02" db="EMBL/GenBank/DDBJ databases">
        <title>First Annotated Genome of the Yellow-green Alga Tribonema minus.</title>
        <authorList>
            <person name="Mahan K.M."/>
        </authorList>
    </citation>
    <scope>NUCLEOTIDE SEQUENCE</scope>
    <source>
        <strain evidence="2">UTEX B ZZ1240</strain>
    </source>
</reference>
<organism evidence="2 3">
    <name type="scientific">Tribonema minus</name>
    <dbReference type="NCBI Taxonomy" id="303371"/>
    <lineage>
        <taxon>Eukaryota</taxon>
        <taxon>Sar</taxon>
        <taxon>Stramenopiles</taxon>
        <taxon>Ochrophyta</taxon>
        <taxon>PX clade</taxon>
        <taxon>Xanthophyceae</taxon>
        <taxon>Tribonematales</taxon>
        <taxon>Tribonemataceae</taxon>
        <taxon>Tribonema</taxon>
    </lineage>
</organism>
<evidence type="ECO:0000256" key="1">
    <source>
        <dbReference type="SAM" id="SignalP"/>
    </source>
</evidence>
<keyword evidence="1" id="KW-0732">Signal</keyword>
<dbReference type="AlphaFoldDB" id="A0A835YMZ0"/>
<proteinExistence type="predicted"/>
<keyword evidence="3" id="KW-1185">Reference proteome</keyword>
<sequence length="611" mass="63847">MPRRWLAALVVVATLSLASAANSSVKQAQKGTLSCDAFVKATKAAANGMLALSLVGSVITAKQDHYEALSAAPYYANSTAPQSGFEGRKVWTGQLKGQPGTLTVVWNDACDADVFHLDIGLPSVSEGSKVRARSIQSVPCPPGSSIDSCTWLAEITHDPLPHPASRMPPSGGKLRHLSEEDAADAAEHAADLELLRLVMDGDSDATHHFHRNGGRHLQEERAAIMPSGRRLDDGSLINVLMVYTQNAETAAGGSAQIVSRIAAAAATSTQVLSNSQLSYRMQFSYAKVTYTESTTAEPFGAALGAVTNNQIPSVFGWRDTYKYDLVQLMINAGGYCGHSTRSVCIMIFKLQPSGSLYNHISNSPSRIHRRLGPTGAYHDKVTDKGSTPGWPYAWGYRQCGSASTTKFNTIMAYNDWNCAGQTGIPYYSSSTLKWNGVTMGSAGEDNIRVFKETSLPISNYRITAAAVPGSVNDLGPDKVPANIVSVVCPAGTFVNTINARGGSWIDAISSIVCYNPTTKSSTTLAVNIGGSGGGAVAVTASGGFIAASAGNVSGYLSQLKLTRSDGTVAAAIGGSGTAGATVQCPSGTTFIGVRASANGPYADGFGFVCGK</sequence>
<dbReference type="EMBL" id="JAFCMP010000525">
    <property type="protein sequence ID" value="KAG5177463.1"/>
    <property type="molecule type" value="Genomic_DNA"/>
</dbReference>
<comment type="caution">
    <text evidence="2">The sequence shown here is derived from an EMBL/GenBank/DDBJ whole genome shotgun (WGS) entry which is preliminary data.</text>
</comment>
<gene>
    <name evidence="2" type="ORF">JKP88DRAFT_242157</name>
</gene>